<evidence type="ECO:0000256" key="1">
    <source>
        <dbReference type="SAM" id="MobiDB-lite"/>
    </source>
</evidence>
<sequence length="442" mass="47243">MAVCSLPVLCRSAWIVAFLALLSGPALAFGGDYYTSDKSYGDEGNWTISVNTTRKSCLMYTTYNDETVIEVGGDHSEGKFTYYFMFGNASWGYKEDEEYGVITKYDRRSTWTGDGIGVKVNDYKGVAVEGVKEEAVEEFAAGSRLNLRIGGRDYGNYSLSGTRKGLARMRECIAAVEDGSISLEAIAGEYEADAASPPSRPDKSHRGDTTTGGVRDDEPSDKAEPNDEAEPTYVSGSAFFVDEAGYLLTNAHVVEGCGKATLRLEKDRIEPALIVAREKTQDLALLKIRGKSPAVARFRAAPPIRLGDSVVVFGYPLTGYLSKSGNLSTGLVASLAGAGDNEAEMQISAPVQSGNSGGAVVDQSGHVVGVVVAKSNIQTLDKDDIEVIQNANFAIKGDVAKAFLDDNFVAYQTEAPGDDLRTPDVADIARAFSAQVICEVTK</sequence>
<gene>
    <name evidence="3" type="ORF">KL86PLE_90467</name>
</gene>
<dbReference type="AlphaFoldDB" id="A0A212LPN6"/>
<evidence type="ECO:0000256" key="2">
    <source>
        <dbReference type="SAM" id="SignalP"/>
    </source>
</evidence>
<dbReference type="PRINTS" id="PR00834">
    <property type="entry name" value="PROTEASES2C"/>
</dbReference>
<feature type="signal peptide" evidence="2">
    <location>
        <begin position="1"/>
        <end position="28"/>
    </location>
</feature>
<protein>
    <submittedName>
        <fullName evidence="3">Putative Peptidase S1 and S6 chymotrypsin/Hap</fullName>
    </submittedName>
</protein>
<dbReference type="SUPFAM" id="SSF50494">
    <property type="entry name" value="Trypsin-like serine proteases"/>
    <property type="match status" value="1"/>
</dbReference>
<evidence type="ECO:0000313" key="3">
    <source>
        <dbReference type="EMBL" id="SCM79523.1"/>
    </source>
</evidence>
<dbReference type="EMBL" id="FMJD01000013">
    <property type="protein sequence ID" value="SCM79523.1"/>
    <property type="molecule type" value="Genomic_DNA"/>
</dbReference>
<feature type="compositionally biased region" description="Basic and acidic residues" evidence="1">
    <location>
        <begin position="200"/>
        <end position="225"/>
    </location>
</feature>
<dbReference type="InterPro" id="IPR043504">
    <property type="entry name" value="Peptidase_S1_PA_chymotrypsin"/>
</dbReference>
<dbReference type="RefSeq" id="WP_288198605.1">
    <property type="nucleotide sequence ID" value="NZ_LT608334.1"/>
</dbReference>
<dbReference type="InterPro" id="IPR001940">
    <property type="entry name" value="Peptidase_S1C"/>
</dbReference>
<dbReference type="PANTHER" id="PTHR43019">
    <property type="entry name" value="SERINE ENDOPROTEASE DEGS"/>
    <property type="match status" value="1"/>
</dbReference>
<proteinExistence type="predicted"/>
<dbReference type="PANTHER" id="PTHR43019:SF23">
    <property type="entry name" value="PROTEASE DO-LIKE 5, CHLOROPLASTIC"/>
    <property type="match status" value="1"/>
</dbReference>
<organism evidence="3">
    <name type="scientific">uncultured Pleomorphomonas sp</name>
    <dbReference type="NCBI Taxonomy" id="442121"/>
    <lineage>
        <taxon>Bacteria</taxon>
        <taxon>Pseudomonadati</taxon>
        <taxon>Pseudomonadota</taxon>
        <taxon>Alphaproteobacteria</taxon>
        <taxon>Hyphomicrobiales</taxon>
        <taxon>Pleomorphomonadaceae</taxon>
        <taxon>Pleomorphomonas</taxon>
        <taxon>environmental samples</taxon>
    </lineage>
</organism>
<dbReference type="GO" id="GO:0006508">
    <property type="term" value="P:proteolysis"/>
    <property type="evidence" value="ECO:0007669"/>
    <property type="project" value="InterPro"/>
</dbReference>
<dbReference type="GO" id="GO:0004252">
    <property type="term" value="F:serine-type endopeptidase activity"/>
    <property type="evidence" value="ECO:0007669"/>
    <property type="project" value="InterPro"/>
</dbReference>
<feature type="region of interest" description="Disordered" evidence="1">
    <location>
        <begin position="191"/>
        <end position="231"/>
    </location>
</feature>
<name>A0A212LPN6_9HYPH</name>
<feature type="chain" id="PRO_5013347162" evidence="2">
    <location>
        <begin position="29"/>
        <end position="442"/>
    </location>
</feature>
<dbReference type="InterPro" id="IPR009003">
    <property type="entry name" value="Peptidase_S1_PA"/>
</dbReference>
<accession>A0A212LPN6</accession>
<keyword evidence="2" id="KW-0732">Signal</keyword>
<reference evidence="3" key="1">
    <citation type="submission" date="2016-08" db="EMBL/GenBank/DDBJ databases">
        <authorList>
            <person name="Seilhamer J.J."/>
        </authorList>
    </citation>
    <scope>NUCLEOTIDE SEQUENCE</scope>
    <source>
        <strain evidence="3">86</strain>
    </source>
</reference>
<dbReference type="Gene3D" id="2.40.10.10">
    <property type="entry name" value="Trypsin-like serine proteases"/>
    <property type="match status" value="2"/>
</dbReference>
<dbReference type="Pfam" id="PF13365">
    <property type="entry name" value="Trypsin_2"/>
    <property type="match status" value="1"/>
</dbReference>